<gene>
    <name evidence="18" type="primary">CYP337B3</name>
</gene>
<dbReference type="AlphaFoldDB" id="A0A075EBK6"/>
<dbReference type="SUPFAM" id="SSF48264">
    <property type="entry name" value="Cytochrome P450"/>
    <property type="match status" value="1"/>
</dbReference>
<dbReference type="InterPro" id="IPR001128">
    <property type="entry name" value="Cyt_P450"/>
</dbReference>
<dbReference type="GO" id="GO:0005506">
    <property type="term" value="F:iron ion binding"/>
    <property type="evidence" value="ECO:0007669"/>
    <property type="project" value="InterPro"/>
</dbReference>
<name>A0A075EBK6_HELAM</name>
<dbReference type="InterPro" id="IPR002403">
    <property type="entry name" value="Cyt_P450_E_grp-IV"/>
</dbReference>
<evidence type="ECO:0000256" key="4">
    <source>
        <dbReference type="ARBA" id="ARBA00004406"/>
    </source>
</evidence>
<evidence type="ECO:0000256" key="5">
    <source>
        <dbReference type="ARBA" id="ARBA00010617"/>
    </source>
</evidence>
<evidence type="ECO:0000256" key="17">
    <source>
        <dbReference type="RuleBase" id="RU000461"/>
    </source>
</evidence>
<keyword evidence="7 16" id="KW-0349">Heme</keyword>
<evidence type="ECO:0000256" key="13">
    <source>
        <dbReference type="ARBA" id="ARBA00023033"/>
    </source>
</evidence>
<organism evidence="18">
    <name type="scientific">Helicoverpa armigera</name>
    <name type="common">Cotton bollworm</name>
    <name type="synonym">Heliothis armigera</name>
    <dbReference type="NCBI Taxonomy" id="29058"/>
    <lineage>
        <taxon>Eukaryota</taxon>
        <taxon>Metazoa</taxon>
        <taxon>Ecdysozoa</taxon>
        <taxon>Arthropoda</taxon>
        <taxon>Hexapoda</taxon>
        <taxon>Insecta</taxon>
        <taxon>Pterygota</taxon>
        <taxon>Neoptera</taxon>
        <taxon>Endopterygota</taxon>
        <taxon>Lepidoptera</taxon>
        <taxon>Glossata</taxon>
        <taxon>Ditrysia</taxon>
        <taxon>Noctuoidea</taxon>
        <taxon>Noctuidae</taxon>
        <taxon>Heliothinae</taxon>
        <taxon>Helicoverpa</taxon>
    </lineage>
</organism>
<evidence type="ECO:0000256" key="15">
    <source>
        <dbReference type="ARBA" id="ARBA00047827"/>
    </source>
</evidence>
<evidence type="ECO:0000256" key="3">
    <source>
        <dbReference type="ARBA" id="ARBA00004174"/>
    </source>
</evidence>
<sequence>MLFVILLTILIVLCSIVLHFKFTNSKYWKKKNIIQIKDLTFTFLFNKQSMPELIKSIYDKHDEPYIGTTSATIPTLIIKNLDDIQAVLAGDFQSFYSRGIITSPNDVLADNLLLMDDFKKWKLIRQKLTPIFTSAKLKNMFYIIEKSARDFVELVEDNVHLRKKPFKLMTRYTTASISAAVFGIDTQVKSTMESPFVELAFRALRPSFIQNVIVVIANTFPRLYKLLQLKLFGEHEEFFVGAVKTVLESRRHDTTKRYDFIEICLELQKNGIMQDFSTGYKLEPTDELMAAQAFFFFVAGADTSANTMHYSLLELSNNPKILAKLHEEIDKVFEGGAGELTYNDIDKLQYLDQVINEAMRKYPPVGVMQRLCTKDTVLPSGIPIAKGNTIMIPVFGLHRDEKYFDDPHVFDPDRFSPENVSKIKNYAYLPFGEGNRICIGVRFARLQVKAGLAWLLRRFTLVEQDNCIPEFEKSPFGLRSPDARYELKLRDI</sequence>
<dbReference type="PRINTS" id="PR00385">
    <property type="entry name" value="P450"/>
</dbReference>
<dbReference type="EMBL" id="MG744341">
    <property type="protein sequence ID" value="AXY66619.1"/>
    <property type="molecule type" value="mRNA"/>
</dbReference>
<keyword evidence="12 16" id="KW-0408">Iron</keyword>
<dbReference type="EC" id="1.14.14.1" evidence="6"/>
<comment type="similarity">
    <text evidence="5 17">Belongs to the cytochrome P450 family.</text>
</comment>
<dbReference type="EMBL" id="KJ636466">
    <property type="protein sequence ID" value="AID50175.1"/>
    <property type="molecule type" value="Genomic_DNA"/>
</dbReference>
<dbReference type="PANTHER" id="PTHR24292:SF84">
    <property type="entry name" value="CYTOCHROME P450 28A5-RELATED"/>
    <property type="match status" value="1"/>
</dbReference>
<evidence type="ECO:0000256" key="11">
    <source>
        <dbReference type="ARBA" id="ARBA00023002"/>
    </source>
</evidence>
<feature type="binding site" description="axial binding residue" evidence="16">
    <location>
        <position position="438"/>
    </location>
    <ligand>
        <name>heme</name>
        <dbReference type="ChEBI" id="CHEBI:30413"/>
    </ligand>
    <ligandPart>
        <name>Fe</name>
        <dbReference type="ChEBI" id="CHEBI:18248"/>
    </ligandPart>
</feature>
<dbReference type="InterPro" id="IPR050476">
    <property type="entry name" value="Insect_CytP450_Detox"/>
</dbReference>
<dbReference type="GO" id="GO:0016712">
    <property type="term" value="F:oxidoreductase activity, acting on paired donors, with incorporation or reduction of molecular oxygen, reduced flavin or flavoprotein as one donor, and incorporation of one atom of oxygen"/>
    <property type="evidence" value="ECO:0007669"/>
    <property type="project" value="UniProtKB-EC"/>
</dbReference>
<dbReference type="GO" id="GO:0020037">
    <property type="term" value="F:heme binding"/>
    <property type="evidence" value="ECO:0007669"/>
    <property type="project" value="InterPro"/>
</dbReference>
<keyword evidence="11 17" id="KW-0560">Oxidoreductase</keyword>
<comment type="catalytic activity">
    <reaction evidence="15">
        <text>an organic molecule + reduced [NADPH--hemoprotein reductase] + O2 = an alcohol + oxidized [NADPH--hemoprotein reductase] + H2O + H(+)</text>
        <dbReference type="Rhea" id="RHEA:17149"/>
        <dbReference type="Rhea" id="RHEA-COMP:11964"/>
        <dbReference type="Rhea" id="RHEA-COMP:11965"/>
        <dbReference type="ChEBI" id="CHEBI:15377"/>
        <dbReference type="ChEBI" id="CHEBI:15378"/>
        <dbReference type="ChEBI" id="CHEBI:15379"/>
        <dbReference type="ChEBI" id="CHEBI:30879"/>
        <dbReference type="ChEBI" id="CHEBI:57618"/>
        <dbReference type="ChEBI" id="CHEBI:58210"/>
        <dbReference type="ChEBI" id="CHEBI:142491"/>
        <dbReference type="EC" id="1.14.14.1"/>
    </reaction>
</comment>
<dbReference type="PROSITE" id="PS00086">
    <property type="entry name" value="CYTOCHROME_P450"/>
    <property type="match status" value="1"/>
</dbReference>
<dbReference type="InterPro" id="IPR017972">
    <property type="entry name" value="Cyt_P450_CS"/>
</dbReference>
<dbReference type="Gene3D" id="1.10.630.10">
    <property type="entry name" value="Cytochrome P450"/>
    <property type="match status" value="1"/>
</dbReference>
<reference evidence="19" key="2">
    <citation type="journal article" date="2015" name="Pestic. Biochem. Physiol.">
        <title>Variation in P450-mediated fenvalerate resistance levels is not correlated with CYP337B3 genotype in Chinese populations of Helicoverpa armigera.</title>
        <authorList>
            <person name="Han Y."/>
            <person name="Yu W."/>
            <person name="Zhang W."/>
            <person name="Yang Y."/>
            <person name="Walsh T."/>
            <person name="Oakeshott J.G."/>
            <person name="Wu Y."/>
        </authorList>
    </citation>
    <scope>NUCLEOTIDE SEQUENCE</scope>
</reference>
<reference evidence="20" key="3">
    <citation type="submission" date="2017-12" db="EMBL/GenBank/DDBJ databases">
        <title>Development of a high accurate and sensitive diagnostic tool for pyrethroid-resistant chimeric P450 CYP337B3 of Helicoverpa armigera using loop-mediated isothermal amplification.</title>
        <authorList>
            <person name="Kim J."/>
            <person name="Kwon M."/>
            <person name="Koh Y.H."/>
        </authorList>
    </citation>
    <scope>NUCLEOTIDE SEQUENCE</scope>
    <source>
        <strain evidence="20">HARI</strain>
        <tissue evidence="20">Head</tissue>
    </source>
</reference>
<evidence type="ECO:0000313" key="18">
    <source>
        <dbReference type="EMBL" id="AID50175.1"/>
    </source>
</evidence>
<evidence type="ECO:0000256" key="8">
    <source>
        <dbReference type="ARBA" id="ARBA00022723"/>
    </source>
</evidence>
<comment type="subcellular location">
    <subcellularLocation>
        <location evidence="4">Endoplasmic reticulum membrane</location>
        <topology evidence="4">Peripheral membrane protein</topology>
    </subcellularLocation>
    <subcellularLocation>
        <location evidence="3">Microsome membrane</location>
        <topology evidence="3">Peripheral membrane protein</topology>
    </subcellularLocation>
</comment>
<protein>
    <recommendedName>
        <fullName evidence="6">unspecific monooxygenase</fullName>
        <ecNumber evidence="6">1.14.14.1</ecNumber>
    </recommendedName>
</protein>
<evidence type="ECO:0000256" key="6">
    <source>
        <dbReference type="ARBA" id="ARBA00012109"/>
    </source>
</evidence>
<evidence type="ECO:0000313" key="20">
    <source>
        <dbReference type="EMBL" id="AXY66619.1"/>
    </source>
</evidence>
<dbReference type="Pfam" id="PF00067">
    <property type="entry name" value="p450"/>
    <property type="match status" value="1"/>
</dbReference>
<keyword evidence="13 17" id="KW-0503">Monooxygenase</keyword>
<dbReference type="SMR" id="A0A075EBK6"/>
<evidence type="ECO:0000256" key="14">
    <source>
        <dbReference type="ARBA" id="ARBA00023136"/>
    </source>
</evidence>
<evidence type="ECO:0000313" key="19">
    <source>
        <dbReference type="EMBL" id="AJF35380.1"/>
    </source>
</evidence>
<dbReference type="OrthoDB" id="2789670at2759"/>
<dbReference type="InterPro" id="IPR036396">
    <property type="entry name" value="Cyt_P450_sf"/>
</dbReference>
<keyword evidence="8 16" id="KW-0479">Metal-binding</keyword>
<dbReference type="CDD" id="cd11056">
    <property type="entry name" value="CYP6-like"/>
    <property type="match status" value="1"/>
</dbReference>
<reference evidence="18" key="1">
    <citation type="journal article" date="2014" name="Insect Biochem. Mol. Biol.">
        <title>An independent occurrence of the chimeric P450 enzyme CYP337B3 of Helicoverpa armigera confers cypermethrin resistance in Pakistan.</title>
        <authorList>
            <person name="Rasool A."/>
            <person name="Joussen N."/>
            <person name="Lorenz S."/>
            <person name="Ellinger R."/>
            <person name="Schneider B."/>
            <person name="Khan S.A."/>
            <person name="Ashfaq M."/>
            <person name="Heckel D.G."/>
        </authorList>
    </citation>
    <scope>NUCLEOTIDE SEQUENCE</scope>
    <source>
        <strain evidence="18">Faisalabad</strain>
    </source>
</reference>
<evidence type="ECO:0000256" key="9">
    <source>
        <dbReference type="ARBA" id="ARBA00022824"/>
    </source>
</evidence>
<keyword evidence="10" id="KW-0492">Microsome</keyword>
<proteinExistence type="evidence at transcript level"/>
<evidence type="ECO:0000256" key="7">
    <source>
        <dbReference type="ARBA" id="ARBA00022617"/>
    </source>
</evidence>
<evidence type="ECO:0000256" key="10">
    <source>
        <dbReference type="ARBA" id="ARBA00022848"/>
    </source>
</evidence>
<keyword evidence="9" id="KW-0256">Endoplasmic reticulum</keyword>
<evidence type="ECO:0000256" key="1">
    <source>
        <dbReference type="ARBA" id="ARBA00001971"/>
    </source>
</evidence>
<comment type="cofactor">
    <cofactor evidence="1 16">
        <name>heme</name>
        <dbReference type="ChEBI" id="CHEBI:30413"/>
    </cofactor>
</comment>
<dbReference type="GO" id="GO:0005789">
    <property type="term" value="C:endoplasmic reticulum membrane"/>
    <property type="evidence" value="ECO:0007669"/>
    <property type="project" value="UniProtKB-SubCell"/>
</dbReference>
<evidence type="ECO:0000256" key="16">
    <source>
        <dbReference type="PIRSR" id="PIRSR602403-1"/>
    </source>
</evidence>
<accession>A0A075EBK6</accession>
<evidence type="ECO:0000256" key="2">
    <source>
        <dbReference type="ARBA" id="ARBA00003690"/>
    </source>
</evidence>
<dbReference type="EMBL" id="KM675664">
    <property type="protein sequence ID" value="AJF35380.1"/>
    <property type="molecule type" value="Genomic_DNA"/>
</dbReference>
<dbReference type="PRINTS" id="PR00465">
    <property type="entry name" value="EP450IV"/>
</dbReference>
<dbReference type="FunFam" id="1.10.630.10:FF:000182">
    <property type="entry name" value="Cytochrome P450 3A4"/>
    <property type="match status" value="1"/>
</dbReference>
<keyword evidence="14" id="KW-0472">Membrane</keyword>
<comment type="function">
    <text evidence="2">May be involved in the metabolism of insect hormones and in the breakdown of synthetic insecticides.</text>
</comment>
<dbReference type="PANTHER" id="PTHR24292">
    <property type="entry name" value="CYTOCHROME P450"/>
    <property type="match status" value="1"/>
</dbReference>
<evidence type="ECO:0000256" key="12">
    <source>
        <dbReference type="ARBA" id="ARBA00023004"/>
    </source>
</evidence>